<dbReference type="Pfam" id="PF04397">
    <property type="entry name" value="LytTR"/>
    <property type="match status" value="1"/>
</dbReference>
<feature type="modified residue" description="4-aspartylphosphate" evidence="3">
    <location>
        <position position="57"/>
    </location>
</feature>
<dbReference type="PROSITE" id="PS50930">
    <property type="entry name" value="HTH_LYTTR"/>
    <property type="match status" value="1"/>
</dbReference>
<dbReference type="Gene3D" id="2.40.50.1020">
    <property type="entry name" value="LytTr DNA-binding domain"/>
    <property type="match status" value="1"/>
</dbReference>
<reference evidence="6 11" key="2">
    <citation type="submission" date="2022-09" db="EMBL/GenBank/DDBJ databases">
        <title>complete genome sequences of Clostridium tetani str. KHSU-234311-028 isolated from soil.</title>
        <authorList>
            <person name="Sekizuka T."/>
            <person name="Shitada C."/>
            <person name="Takahashi M."/>
            <person name="Kuroda M."/>
        </authorList>
    </citation>
    <scope>NUCLEOTIDE SEQUENCE [LARGE SCALE GENOMIC DNA]</scope>
    <source>
        <strain evidence="6 11">KHSU-234311-028</strain>
    </source>
</reference>
<dbReference type="EMBL" id="QMAP01000001">
    <property type="protein sequence ID" value="RXI50538.1"/>
    <property type="molecule type" value="Genomic_DNA"/>
</dbReference>
<feature type="domain" description="HTH LytTR-type" evidence="5">
    <location>
        <begin position="130"/>
        <end position="229"/>
    </location>
</feature>
<dbReference type="Proteomes" id="UP000290921">
    <property type="component" value="Unassembled WGS sequence"/>
</dbReference>
<dbReference type="PROSITE" id="PS50110">
    <property type="entry name" value="RESPONSE_REGULATORY"/>
    <property type="match status" value="1"/>
</dbReference>
<evidence type="ECO:0000313" key="7">
    <source>
        <dbReference type="EMBL" id="RXI50538.1"/>
    </source>
</evidence>
<dbReference type="InterPro" id="IPR011006">
    <property type="entry name" value="CheY-like_superfamily"/>
</dbReference>
<keyword evidence="3" id="KW-0597">Phosphoprotein</keyword>
<dbReference type="SMART" id="SM00850">
    <property type="entry name" value="LytTR"/>
    <property type="match status" value="1"/>
</dbReference>
<dbReference type="PANTHER" id="PTHR37299">
    <property type="entry name" value="TRANSCRIPTIONAL REGULATOR-RELATED"/>
    <property type="match status" value="1"/>
</dbReference>
<dbReference type="EMBL" id="AP026818">
    <property type="protein sequence ID" value="BDR80532.1"/>
    <property type="molecule type" value="Genomic_DNA"/>
</dbReference>
<evidence type="ECO:0000259" key="5">
    <source>
        <dbReference type="PROSITE" id="PS50930"/>
    </source>
</evidence>
<evidence type="ECO:0000313" key="8">
    <source>
        <dbReference type="EMBL" id="RXI55375.1"/>
    </source>
</evidence>
<dbReference type="EMBL" id="QMAU01000037">
    <property type="protein sequence ID" value="RXI55375.1"/>
    <property type="molecule type" value="Genomic_DNA"/>
</dbReference>
<evidence type="ECO:0000256" key="3">
    <source>
        <dbReference type="PROSITE-ProRule" id="PRU00169"/>
    </source>
</evidence>
<dbReference type="InterPro" id="IPR007492">
    <property type="entry name" value="LytTR_DNA-bd_dom"/>
</dbReference>
<feature type="domain" description="Response regulatory" evidence="4">
    <location>
        <begin position="3"/>
        <end position="120"/>
    </location>
</feature>
<keyword evidence="7" id="KW-0238">DNA-binding</keyword>
<evidence type="ECO:0000313" key="10">
    <source>
        <dbReference type="Proteomes" id="UP000290921"/>
    </source>
</evidence>
<protein>
    <recommendedName>
        <fullName evidence="1">Stage 0 sporulation protein A homolog</fullName>
    </recommendedName>
</protein>
<dbReference type="Gene3D" id="3.40.50.2300">
    <property type="match status" value="1"/>
</dbReference>
<dbReference type="GO" id="GO:0003677">
    <property type="term" value="F:DNA binding"/>
    <property type="evidence" value="ECO:0007669"/>
    <property type="project" value="UniProtKB-KW"/>
</dbReference>
<dbReference type="RefSeq" id="WP_023437810.1">
    <property type="nucleotide sequence ID" value="NZ_AP026806.1"/>
</dbReference>
<evidence type="ECO:0000313" key="6">
    <source>
        <dbReference type="EMBL" id="BDR80532.1"/>
    </source>
</evidence>
<evidence type="ECO:0000313" key="11">
    <source>
        <dbReference type="Proteomes" id="UP001321763"/>
    </source>
</evidence>
<reference evidence="9 10" key="1">
    <citation type="submission" date="2018-06" db="EMBL/GenBank/DDBJ databases">
        <title>Genome conservation of Clostridium tetani.</title>
        <authorList>
            <person name="Bruggemann H."/>
            <person name="Popoff M.R."/>
        </authorList>
    </citation>
    <scope>NUCLEOTIDE SEQUENCE [LARGE SCALE GENOMIC DNA]</scope>
    <source>
        <strain evidence="7 10">2017.061</strain>
        <strain evidence="8 9">63.05</strain>
    </source>
</reference>
<name>A0A4Q0V0E2_CLOTA</name>
<comment type="function">
    <text evidence="2">May play the central regulatory role in sporulation. It may be an element of the effector pathway responsible for the activation of sporulation genes in response to nutritional stress. Spo0A may act in concert with spo0H (a sigma factor) to control the expression of some genes that are critical to the sporulation process.</text>
</comment>
<dbReference type="SMART" id="SM00448">
    <property type="entry name" value="REC"/>
    <property type="match status" value="1"/>
</dbReference>
<accession>A0A4Q0V0E2</accession>
<evidence type="ECO:0000313" key="9">
    <source>
        <dbReference type="Proteomes" id="UP000290273"/>
    </source>
</evidence>
<dbReference type="Proteomes" id="UP000290273">
    <property type="component" value="Unassembled WGS sequence"/>
</dbReference>
<sequence length="234" mass="27779">MYNIAICEDNSIHSNEIVNLFNQYSINENIKFNIDMFSTGKQLLTHGYNDYDVIILDIQMNEINGIEVAKIIRKTNNYVKIVFITALEKYWPEGYNVNAFRYILKPINEDIFYNEIKNLITDINKRKIFIPVENNGNIKKILISSIKYLEISNRKVIIHTDSGNYISTYKLKYWNEKLSSFSFANPHSSFLVNMNYVMEMDREKVTLLDGEYIYFSQRKFKDFKEKFIEFLAKL</sequence>
<dbReference type="PANTHER" id="PTHR37299:SF1">
    <property type="entry name" value="STAGE 0 SPORULATION PROTEIN A HOMOLOG"/>
    <property type="match status" value="1"/>
</dbReference>
<dbReference type="InterPro" id="IPR046947">
    <property type="entry name" value="LytR-like"/>
</dbReference>
<organism evidence="7 10">
    <name type="scientific">Clostridium tetani</name>
    <dbReference type="NCBI Taxonomy" id="1513"/>
    <lineage>
        <taxon>Bacteria</taxon>
        <taxon>Bacillati</taxon>
        <taxon>Bacillota</taxon>
        <taxon>Clostridia</taxon>
        <taxon>Eubacteriales</taxon>
        <taxon>Clostridiaceae</taxon>
        <taxon>Clostridium</taxon>
    </lineage>
</organism>
<dbReference type="AlphaFoldDB" id="A0A4Q0V0E2"/>
<evidence type="ECO:0000259" key="4">
    <source>
        <dbReference type="PROSITE" id="PS50110"/>
    </source>
</evidence>
<evidence type="ECO:0000256" key="2">
    <source>
        <dbReference type="ARBA" id="ARBA00024867"/>
    </source>
</evidence>
<dbReference type="Pfam" id="PF00072">
    <property type="entry name" value="Response_reg"/>
    <property type="match status" value="1"/>
</dbReference>
<gene>
    <name evidence="6" type="primary">rgbR</name>
    <name evidence="7" type="ORF">DP130_00775</name>
    <name evidence="8" type="ORF">DP131_08225</name>
    <name evidence="6" type="ORF">K234311028_07780</name>
</gene>
<dbReference type="SUPFAM" id="SSF52172">
    <property type="entry name" value="CheY-like"/>
    <property type="match status" value="1"/>
</dbReference>
<evidence type="ECO:0000256" key="1">
    <source>
        <dbReference type="ARBA" id="ARBA00018672"/>
    </source>
</evidence>
<dbReference type="GO" id="GO:0000156">
    <property type="term" value="F:phosphorelay response regulator activity"/>
    <property type="evidence" value="ECO:0007669"/>
    <property type="project" value="InterPro"/>
</dbReference>
<dbReference type="InterPro" id="IPR001789">
    <property type="entry name" value="Sig_transdc_resp-reg_receiver"/>
</dbReference>
<dbReference type="Proteomes" id="UP001321763">
    <property type="component" value="Chromosome"/>
</dbReference>
<proteinExistence type="predicted"/>